<sequence>MKSSQTNQNLAQLRDYYSKIPVLSTRANKQEVKSQMPQKVSQQYSNHLDGKQRQSLKVKNLLMINDDQKLFHNVQESIQSYRSPKNWLKYEQESLDQGNKGQQRMLSPNEYNNMIEYLQRKNEKLVHENKQKEQLINKLLGGCNRSKRIKKNQLPKSLQLLKQIPKSADAKNKMETEIRLPLIKTPEPSLVNLRMEFKNERNELFNIYNMSFGKQINLNEEKNEQLELISNYNKQGNLREKIYSQPNQPLKKNHFQKFLLKLPQEFHLDMDNQKRQL</sequence>
<feature type="region of interest" description="Disordered" evidence="1">
    <location>
        <begin position="28"/>
        <end position="52"/>
    </location>
</feature>
<dbReference type="OrthoDB" id="10321992at2759"/>
<protein>
    <submittedName>
        <fullName evidence="2">Uncharacterized protein</fullName>
    </submittedName>
</protein>
<evidence type="ECO:0000313" key="3">
    <source>
        <dbReference type="Proteomes" id="UP000689195"/>
    </source>
</evidence>
<evidence type="ECO:0000256" key="1">
    <source>
        <dbReference type="SAM" id="MobiDB-lite"/>
    </source>
</evidence>
<dbReference type="AlphaFoldDB" id="A0A8S1X3J6"/>
<dbReference type="EMBL" id="CAJJDO010000113">
    <property type="protein sequence ID" value="CAD8196613.1"/>
    <property type="molecule type" value="Genomic_DNA"/>
</dbReference>
<proteinExistence type="predicted"/>
<evidence type="ECO:0000313" key="2">
    <source>
        <dbReference type="EMBL" id="CAD8196613.1"/>
    </source>
</evidence>
<accession>A0A8S1X3J6</accession>
<comment type="caution">
    <text evidence="2">The sequence shown here is derived from an EMBL/GenBank/DDBJ whole genome shotgun (WGS) entry which is preliminary data.</text>
</comment>
<feature type="compositionally biased region" description="Polar residues" evidence="1">
    <location>
        <begin position="33"/>
        <end position="46"/>
    </location>
</feature>
<name>A0A8S1X3J6_9CILI</name>
<keyword evidence="3" id="KW-1185">Reference proteome</keyword>
<organism evidence="2 3">
    <name type="scientific">Paramecium pentaurelia</name>
    <dbReference type="NCBI Taxonomy" id="43138"/>
    <lineage>
        <taxon>Eukaryota</taxon>
        <taxon>Sar</taxon>
        <taxon>Alveolata</taxon>
        <taxon>Ciliophora</taxon>
        <taxon>Intramacronucleata</taxon>
        <taxon>Oligohymenophorea</taxon>
        <taxon>Peniculida</taxon>
        <taxon>Parameciidae</taxon>
        <taxon>Paramecium</taxon>
    </lineage>
</organism>
<gene>
    <name evidence="2" type="ORF">PPENT_87.1.T1130056</name>
</gene>
<dbReference type="Proteomes" id="UP000689195">
    <property type="component" value="Unassembled WGS sequence"/>
</dbReference>
<reference evidence="2" key="1">
    <citation type="submission" date="2021-01" db="EMBL/GenBank/DDBJ databases">
        <authorList>
            <consortium name="Genoscope - CEA"/>
            <person name="William W."/>
        </authorList>
    </citation>
    <scope>NUCLEOTIDE SEQUENCE</scope>
</reference>